<dbReference type="NCBIfam" id="NF009150">
    <property type="entry name" value="PRK12497.1-3"/>
    <property type="match status" value="1"/>
</dbReference>
<protein>
    <submittedName>
        <fullName evidence="2">Unannotated protein</fullName>
    </submittedName>
</protein>
<evidence type="ECO:0000313" key="7">
    <source>
        <dbReference type="EMBL" id="CAB5048176.1"/>
    </source>
</evidence>
<dbReference type="EMBL" id="CAFAAO010000001">
    <property type="protein sequence ID" value="CAB4792429.1"/>
    <property type="molecule type" value="Genomic_DNA"/>
</dbReference>
<evidence type="ECO:0000313" key="1">
    <source>
        <dbReference type="EMBL" id="CAB4342533.1"/>
    </source>
</evidence>
<dbReference type="EMBL" id="CAEZYC010000125">
    <property type="protein sequence ID" value="CAB4720196.1"/>
    <property type="molecule type" value="Genomic_DNA"/>
</dbReference>
<reference evidence="2" key="1">
    <citation type="submission" date="2020-05" db="EMBL/GenBank/DDBJ databases">
        <authorList>
            <person name="Chiriac C."/>
            <person name="Salcher M."/>
            <person name="Ghai R."/>
            <person name="Kavagutti S V."/>
        </authorList>
    </citation>
    <scope>NUCLEOTIDE SEQUENCE</scope>
</reference>
<dbReference type="CDD" id="cd20736">
    <property type="entry name" value="PoNe_Nuclease"/>
    <property type="match status" value="1"/>
</dbReference>
<accession>A0A6J5ZVS2</accession>
<name>A0A6J5ZVS2_9ZZZZ</name>
<dbReference type="AlphaFoldDB" id="A0A6J5ZVS2"/>
<evidence type="ECO:0000313" key="5">
    <source>
        <dbReference type="EMBL" id="CAB4849888.1"/>
    </source>
</evidence>
<gene>
    <name evidence="3" type="ORF">UFOPK2648_01392</name>
    <name evidence="4" type="ORF">UFOPK3037_00027</name>
    <name evidence="5" type="ORF">UFOPK3278_01121</name>
    <name evidence="1" type="ORF">UFOPK3406_01135</name>
    <name evidence="2" type="ORF">UFOPK3925_01552</name>
    <name evidence="6" type="ORF">UFOPK4097_01339</name>
    <name evidence="7" type="ORF">UFOPK4301_00626</name>
</gene>
<proteinExistence type="inferred from homology"/>
<dbReference type="EMBL" id="CAFBQG010000060">
    <property type="protein sequence ID" value="CAB5048176.1"/>
    <property type="molecule type" value="Genomic_DNA"/>
</dbReference>
<sequence length="119" mass="13481">MQLTNIELGKIGEDLACNYLGDLGFEILDRNWRSARVELDIVAKDHGTLVFCEVKTRRSSRYGHPSEAITLVKLAHLRTAALLWLGTHRTRFSGIRFDVISILYLDENSSQISHIKGLD</sequence>
<evidence type="ECO:0000313" key="2">
    <source>
        <dbReference type="EMBL" id="CAB4345329.1"/>
    </source>
</evidence>
<dbReference type="Gene3D" id="3.40.1350.10">
    <property type="match status" value="1"/>
</dbReference>
<evidence type="ECO:0000313" key="6">
    <source>
        <dbReference type="EMBL" id="CAB5027415.1"/>
    </source>
</evidence>
<evidence type="ECO:0000313" key="4">
    <source>
        <dbReference type="EMBL" id="CAB4792429.1"/>
    </source>
</evidence>
<evidence type="ECO:0000313" key="3">
    <source>
        <dbReference type="EMBL" id="CAB4720196.1"/>
    </source>
</evidence>
<dbReference type="GO" id="GO:0003676">
    <property type="term" value="F:nucleic acid binding"/>
    <property type="evidence" value="ECO:0007669"/>
    <property type="project" value="InterPro"/>
</dbReference>
<dbReference type="EMBL" id="CAESAI010000032">
    <property type="protein sequence ID" value="CAB4342533.1"/>
    <property type="molecule type" value="Genomic_DNA"/>
</dbReference>
<dbReference type="EMBL" id="CAFBIX010000054">
    <property type="protein sequence ID" value="CAB4849888.1"/>
    <property type="molecule type" value="Genomic_DNA"/>
</dbReference>
<dbReference type="Pfam" id="PF02021">
    <property type="entry name" value="UPF0102"/>
    <property type="match status" value="1"/>
</dbReference>
<dbReference type="PANTHER" id="PTHR34039:SF1">
    <property type="entry name" value="UPF0102 PROTEIN YRAN"/>
    <property type="match status" value="1"/>
</dbReference>
<dbReference type="InterPro" id="IPR011856">
    <property type="entry name" value="tRNA_endonuc-like_dom_sf"/>
</dbReference>
<organism evidence="2">
    <name type="scientific">freshwater metagenome</name>
    <dbReference type="NCBI Taxonomy" id="449393"/>
    <lineage>
        <taxon>unclassified sequences</taxon>
        <taxon>metagenomes</taxon>
        <taxon>ecological metagenomes</taxon>
    </lineage>
</organism>
<dbReference type="PANTHER" id="PTHR34039">
    <property type="entry name" value="UPF0102 PROTEIN YRAN"/>
    <property type="match status" value="1"/>
</dbReference>
<dbReference type="EMBL" id="CAESAD010000018">
    <property type="protein sequence ID" value="CAB4345329.1"/>
    <property type="molecule type" value="Genomic_DNA"/>
</dbReference>
<dbReference type="SUPFAM" id="SSF52980">
    <property type="entry name" value="Restriction endonuclease-like"/>
    <property type="match status" value="1"/>
</dbReference>
<dbReference type="EMBL" id="CAFBPK010000027">
    <property type="protein sequence ID" value="CAB5027415.1"/>
    <property type="molecule type" value="Genomic_DNA"/>
</dbReference>
<dbReference type="NCBIfam" id="NF009154">
    <property type="entry name" value="PRK12497.3-3"/>
    <property type="match status" value="1"/>
</dbReference>
<dbReference type="HAMAP" id="MF_00048">
    <property type="entry name" value="UPF0102"/>
    <property type="match status" value="1"/>
</dbReference>
<dbReference type="InterPro" id="IPR011335">
    <property type="entry name" value="Restrct_endonuc-II-like"/>
</dbReference>
<dbReference type="InterPro" id="IPR003509">
    <property type="entry name" value="UPF0102_YraN-like"/>
</dbReference>